<keyword evidence="2" id="KW-1185">Reference proteome</keyword>
<dbReference type="EMBL" id="AYRZ02000006">
    <property type="protein sequence ID" value="PHT78942.1"/>
    <property type="molecule type" value="Genomic_DNA"/>
</dbReference>
<name>A0A2G2ZAA9_CAPAN</name>
<dbReference type="Gramene" id="PHT78942">
    <property type="protein sequence ID" value="PHT78942"/>
    <property type="gene ID" value="T459_16994"/>
</dbReference>
<dbReference type="AlphaFoldDB" id="A0A2G2ZAA9"/>
<reference evidence="1 2" key="1">
    <citation type="journal article" date="2014" name="Nat. Genet.">
        <title>Genome sequence of the hot pepper provides insights into the evolution of pungency in Capsicum species.</title>
        <authorList>
            <person name="Kim S."/>
            <person name="Park M."/>
            <person name="Yeom S.I."/>
            <person name="Kim Y.M."/>
            <person name="Lee J.M."/>
            <person name="Lee H.A."/>
            <person name="Seo E."/>
            <person name="Choi J."/>
            <person name="Cheong K."/>
            <person name="Kim K.T."/>
            <person name="Jung K."/>
            <person name="Lee G.W."/>
            <person name="Oh S.K."/>
            <person name="Bae C."/>
            <person name="Kim S.B."/>
            <person name="Lee H.Y."/>
            <person name="Kim S.Y."/>
            <person name="Kim M.S."/>
            <person name="Kang B.C."/>
            <person name="Jo Y.D."/>
            <person name="Yang H.B."/>
            <person name="Jeong H.J."/>
            <person name="Kang W.H."/>
            <person name="Kwon J.K."/>
            <person name="Shin C."/>
            <person name="Lim J.Y."/>
            <person name="Park J.H."/>
            <person name="Huh J.H."/>
            <person name="Kim J.S."/>
            <person name="Kim B.D."/>
            <person name="Cohen O."/>
            <person name="Paran I."/>
            <person name="Suh M.C."/>
            <person name="Lee S.B."/>
            <person name="Kim Y.K."/>
            <person name="Shin Y."/>
            <person name="Noh S.J."/>
            <person name="Park J."/>
            <person name="Seo Y.S."/>
            <person name="Kwon S.Y."/>
            <person name="Kim H.A."/>
            <person name="Park J.M."/>
            <person name="Kim H.J."/>
            <person name="Choi S.B."/>
            <person name="Bosland P.W."/>
            <person name="Reeves G."/>
            <person name="Jo S.H."/>
            <person name="Lee B.W."/>
            <person name="Cho H.T."/>
            <person name="Choi H.S."/>
            <person name="Lee M.S."/>
            <person name="Yu Y."/>
            <person name="Do Choi Y."/>
            <person name="Park B.S."/>
            <person name="van Deynze A."/>
            <person name="Ashrafi H."/>
            <person name="Hill T."/>
            <person name="Kim W.T."/>
            <person name="Pai H.S."/>
            <person name="Ahn H.K."/>
            <person name="Yeam I."/>
            <person name="Giovannoni J.J."/>
            <person name="Rose J.K."/>
            <person name="Sorensen I."/>
            <person name="Lee S.J."/>
            <person name="Kim R.W."/>
            <person name="Choi I.Y."/>
            <person name="Choi B.S."/>
            <person name="Lim J.S."/>
            <person name="Lee Y.H."/>
            <person name="Choi D."/>
        </authorList>
    </citation>
    <scope>NUCLEOTIDE SEQUENCE [LARGE SCALE GENOMIC DNA]</scope>
    <source>
        <strain evidence="2">cv. CM334</strain>
    </source>
</reference>
<evidence type="ECO:0000313" key="1">
    <source>
        <dbReference type="EMBL" id="PHT78942.1"/>
    </source>
</evidence>
<dbReference type="PANTHER" id="PTHR33022">
    <property type="entry name" value="DUF1985 DOMAIN-CONTAINING PROTEIN"/>
    <property type="match status" value="1"/>
</dbReference>
<comment type="caution">
    <text evidence="1">The sequence shown here is derived from an EMBL/GenBank/DDBJ whole genome shotgun (WGS) entry which is preliminary data.</text>
</comment>
<dbReference type="PANTHER" id="PTHR33022:SF13">
    <property type="entry name" value="UBIQUITIN-LIKE PROTEASE FAMILY PROFILE DOMAIN-CONTAINING PROTEIN"/>
    <property type="match status" value="1"/>
</dbReference>
<organism evidence="1 2">
    <name type="scientific">Capsicum annuum</name>
    <name type="common">Capsicum pepper</name>
    <dbReference type="NCBI Taxonomy" id="4072"/>
    <lineage>
        <taxon>Eukaryota</taxon>
        <taxon>Viridiplantae</taxon>
        <taxon>Streptophyta</taxon>
        <taxon>Embryophyta</taxon>
        <taxon>Tracheophyta</taxon>
        <taxon>Spermatophyta</taxon>
        <taxon>Magnoliopsida</taxon>
        <taxon>eudicotyledons</taxon>
        <taxon>Gunneridae</taxon>
        <taxon>Pentapetalae</taxon>
        <taxon>asterids</taxon>
        <taxon>lamiids</taxon>
        <taxon>Solanales</taxon>
        <taxon>Solanaceae</taxon>
        <taxon>Solanoideae</taxon>
        <taxon>Capsiceae</taxon>
        <taxon>Capsicum</taxon>
    </lineage>
</organism>
<protein>
    <submittedName>
        <fullName evidence="1">Uncharacterized protein</fullName>
    </submittedName>
</protein>
<sequence>MELFGATTIIRKIILEGGLVAVNNGSGSGSGRDAAIGANDAPLIVFETTSHYDYDHTGYTNFSPDFSTCSKCSACKCQDCKVKHDGVINTINALTASIKKMASNRGVFPSKRISYPYIPLEIKAAKRRRKDTSKASSNIEISKITTPLSLSYADVQCARATREKHEPKKVDVTVEATAKEHNVTVDDPSTTSKEEEKVEPAEYLSDELQVPNGGLDDGLLHKRYAALLWKYGEAKAQKPYASDVKDPRRPKLNFVTPDEEKLVHID</sequence>
<evidence type="ECO:0000313" key="2">
    <source>
        <dbReference type="Proteomes" id="UP000222542"/>
    </source>
</evidence>
<proteinExistence type="predicted"/>
<dbReference type="Proteomes" id="UP000222542">
    <property type="component" value="Unassembled WGS sequence"/>
</dbReference>
<reference evidence="1 2" key="2">
    <citation type="journal article" date="2017" name="Genome Biol.">
        <title>New reference genome sequences of hot pepper reveal the massive evolution of plant disease-resistance genes by retroduplication.</title>
        <authorList>
            <person name="Kim S."/>
            <person name="Park J."/>
            <person name="Yeom S.I."/>
            <person name="Kim Y.M."/>
            <person name="Seo E."/>
            <person name="Kim K.T."/>
            <person name="Kim M.S."/>
            <person name="Lee J.M."/>
            <person name="Cheong K."/>
            <person name="Shin H.S."/>
            <person name="Kim S.B."/>
            <person name="Han K."/>
            <person name="Lee J."/>
            <person name="Park M."/>
            <person name="Lee H.A."/>
            <person name="Lee H.Y."/>
            <person name="Lee Y."/>
            <person name="Oh S."/>
            <person name="Lee J.H."/>
            <person name="Choi E."/>
            <person name="Choi E."/>
            <person name="Lee S.E."/>
            <person name="Jeon J."/>
            <person name="Kim H."/>
            <person name="Choi G."/>
            <person name="Song H."/>
            <person name="Lee J."/>
            <person name="Lee S.C."/>
            <person name="Kwon J.K."/>
            <person name="Lee H.Y."/>
            <person name="Koo N."/>
            <person name="Hong Y."/>
            <person name="Kim R.W."/>
            <person name="Kang W.H."/>
            <person name="Huh J.H."/>
            <person name="Kang B.C."/>
            <person name="Yang T.J."/>
            <person name="Lee Y.H."/>
            <person name="Bennetzen J.L."/>
            <person name="Choi D."/>
        </authorList>
    </citation>
    <scope>NUCLEOTIDE SEQUENCE [LARGE SCALE GENOMIC DNA]</scope>
    <source>
        <strain evidence="2">cv. CM334</strain>
    </source>
</reference>
<gene>
    <name evidence="1" type="ORF">T459_16994</name>
</gene>
<accession>A0A2G2ZAA9</accession>